<keyword evidence="4" id="KW-1185">Reference proteome</keyword>
<dbReference type="Proteomes" id="UP000321685">
    <property type="component" value="Unassembled WGS sequence"/>
</dbReference>
<organism evidence="3 4">
    <name type="scientific">Pseudonocardia sulfidoxydans NBRC 16205</name>
    <dbReference type="NCBI Taxonomy" id="1223511"/>
    <lineage>
        <taxon>Bacteria</taxon>
        <taxon>Bacillati</taxon>
        <taxon>Actinomycetota</taxon>
        <taxon>Actinomycetes</taxon>
        <taxon>Pseudonocardiales</taxon>
        <taxon>Pseudonocardiaceae</taxon>
        <taxon>Pseudonocardia</taxon>
    </lineage>
</organism>
<evidence type="ECO:0000313" key="3">
    <source>
        <dbReference type="EMBL" id="GEL22091.1"/>
    </source>
</evidence>
<dbReference type="InterPro" id="IPR023393">
    <property type="entry name" value="START-like_dom_sf"/>
</dbReference>
<comment type="caution">
    <text evidence="3">The sequence shown here is derived from an EMBL/GenBank/DDBJ whole genome shotgun (WGS) entry which is preliminary data.</text>
</comment>
<evidence type="ECO:0000259" key="2">
    <source>
        <dbReference type="Pfam" id="PF08327"/>
    </source>
</evidence>
<dbReference type="EMBL" id="BJVJ01000006">
    <property type="protein sequence ID" value="GEL22091.1"/>
    <property type="molecule type" value="Genomic_DNA"/>
</dbReference>
<gene>
    <name evidence="3" type="ORF">PSU4_10450</name>
</gene>
<sequence>MPDRELRKEIQLDATPEQVWDAIATGPGIATWFVPHRVEEREGGTMSADFGGGFADTGRVTAWDPVRRFASGALTPPEAGKPDYAFEFLVEARDGGGAVLRFVQSGFLDGAEWDDEYGSYDAGWGLFLLNLQQYFAHFAGLPVANVVTMAWAEGGASTLWPVLHKSLGLDGPPAVGDTITLRPSGIVPVTGVVDVVTDEFLGVRSARGLHRIGAEGESGCGVSAYHYFYGDPAPDVEALTGAWQAWLEGTVPLTTG</sequence>
<dbReference type="AlphaFoldDB" id="A0A511DBC0"/>
<evidence type="ECO:0000313" key="4">
    <source>
        <dbReference type="Proteomes" id="UP000321685"/>
    </source>
</evidence>
<reference evidence="3 4" key="1">
    <citation type="submission" date="2019-07" db="EMBL/GenBank/DDBJ databases">
        <title>Whole genome shotgun sequence of Pseudonocardia sulfidoxydans NBRC 16205.</title>
        <authorList>
            <person name="Hosoyama A."/>
            <person name="Uohara A."/>
            <person name="Ohji S."/>
            <person name="Ichikawa N."/>
        </authorList>
    </citation>
    <scope>NUCLEOTIDE SEQUENCE [LARGE SCALE GENOMIC DNA]</scope>
    <source>
        <strain evidence="3 4">NBRC 16205</strain>
    </source>
</reference>
<dbReference type="Pfam" id="PF08327">
    <property type="entry name" value="AHSA1"/>
    <property type="match status" value="1"/>
</dbReference>
<proteinExistence type="inferred from homology"/>
<dbReference type="RefSeq" id="WP_147102916.1">
    <property type="nucleotide sequence ID" value="NZ_BJVJ01000006.1"/>
</dbReference>
<dbReference type="Gene3D" id="3.30.530.20">
    <property type="match status" value="1"/>
</dbReference>
<dbReference type="CDD" id="cd07814">
    <property type="entry name" value="SRPBCC_CalC_Aha1-like"/>
    <property type="match status" value="1"/>
</dbReference>
<dbReference type="SUPFAM" id="SSF55961">
    <property type="entry name" value="Bet v1-like"/>
    <property type="match status" value="1"/>
</dbReference>
<protein>
    <recommendedName>
        <fullName evidence="2">Activator of Hsp90 ATPase homologue 1/2-like C-terminal domain-containing protein</fullName>
    </recommendedName>
</protein>
<dbReference type="InterPro" id="IPR013538">
    <property type="entry name" value="ASHA1/2-like_C"/>
</dbReference>
<feature type="domain" description="Activator of Hsp90 ATPase homologue 1/2-like C-terminal" evidence="2">
    <location>
        <begin position="13"/>
        <end position="135"/>
    </location>
</feature>
<name>A0A511DBC0_9PSEU</name>
<dbReference type="OrthoDB" id="8417725at2"/>
<evidence type="ECO:0000256" key="1">
    <source>
        <dbReference type="ARBA" id="ARBA00006817"/>
    </source>
</evidence>
<accession>A0A511DBC0</accession>
<comment type="similarity">
    <text evidence="1">Belongs to the AHA1 family.</text>
</comment>